<sequence>MFEKEINEIDEFFIAENTGKIYRGLLEALEKPLISKFLLYTRGNQLQTAKILGINRNTLRGKIKKLGIGR</sequence>
<dbReference type="Pfam" id="PF02954">
    <property type="entry name" value="HTH_8"/>
    <property type="match status" value="1"/>
</dbReference>
<dbReference type="InterPro" id="IPR009057">
    <property type="entry name" value="Homeodomain-like_sf"/>
</dbReference>
<dbReference type="GO" id="GO:0043565">
    <property type="term" value="F:sequence-specific DNA binding"/>
    <property type="evidence" value="ECO:0007669"/>
    <property type="project" value="InterPro"/>
</dbReference>
<organism evidence="2 3">
    <name type="scientific">candidate division WOR-1 bacterium RIFOXYC12_FULL_54_18</name>
    <dbReference type="NCBI Taxonomy" id="1802584"/>
    <lineage>
        <taxon>Bacteria</taxon>
        <taxon>Bacillati</taxon>
        <taxon>Saganbacteria</taxon>
    </lineage>
</organism>
<reference evidence="2 3" key="1">
    <citation type="journal article" date="2016" name="Nat. Commun.">
        <title>Thousands of microbial genomes shed light on interconnected biogeochemical processes in an aquifer system.</title>
        <authorList>
            <person name="Anantharaman K."/>
            <person name="Brown C.T."/>
            <person name="Hug L.A."/>
            <person name="Sharon I."/>
            <person name="Castelle C.J."/>
            <person name="Probst A.J."/>
            <person name="Thomas B.C."/>
            <person name="Singh A."/>
            <person name="Wilkins M.J."/>
            <person name="Karaoz U."/>
            <person name="Brodie E.L."/>
            <person name="Williams K.H."/>
            <person name="Hubbard S.S."/>
            <person name="Banfield J.F."/>
        </authorList>
    </citation>
    <scope>NUCLEOTIDE SEQUENCE [LARGE SCALE GENOMIC DNA]</scope>
</reference>
<evidence type="ECO:0000313" key="2">
    <source>
        <dbReference type="EMBL" id="OGC28683.1"/>
    </source>
</evidence>
<evidence type="ECO:0000259" key="1">
    <source>
        <dbReference type="Pfam" id="PF02954"/>
    </source>
</evidence>
<protein>
    <recommendedName>
        <fullName evidence="1">DNA binding HTH domain-containing protein</fullName>
    </recommendedName>
</protein>
<dbReference type="InterPro" id="IPR050207">
    <property type="entry name" value="Trans_regulatory_Fis"/>
</dbReference>
<comment type="caution">
    <text evidence="2">The sequence shown here is derived from an EMBL/GenBank/DDBJ whole genome shotgun (WGS) entry which is preliminary data.</text>
</comment>
<dbReference type="PANTHER" id="PTHR47918:SF1">
    <property type="entry name" value="DNA-BINDING PROTEIN FIS"/>
    <property type="match status" value="1"/>
</dbReference>
<dbReference type="PRINTS" id="PR01590">
    <property type="entry name" value="HTHFIS"/>
</dbReference>
<dbReference type="SUPFAM" id="SSF46689">
    <property type="entry name" value="Homeodomain-like"/>
    <property type="match status" value="1"/>
</dbReference>
<proteinExistence type="predicted"/>
<dbReference type="AlphaFoldDB" id="A0A1F4T9G0"/>
<dbReference type="Gene3D" id="1.10.10.60">
    <property type="entry name" value="Homeodomain-like"/>
    <property type="match status" value="1"/>
</dbReference>
<name>A0A1F4T9G0_UNCSA</name>
<feature type="domain" description="DNA binding HTH" evidence="1">
    <location>
        <begin position="26"/>
        <end position="66"/>
    </location>
</feature>
<dbReference type="PANTHER" id="PTHR47918">
    <property type="entry name" value="DNA-BINDING PROTEIN FIS"/>
    <property type="match status" value="1"/>
</dbReference>
<gene>
    <name evidence="2" type="ORF">A3K49_06995</name>
</gene>
<dbReference type="InterPro" id="IPR002197">
    <property type="entry name" value="HTH_Fis"/>
</dbReference>
<dbReference type="EMBL" id="MEUG01000001">
    <property type="protein sequence ID" value="OGC28683.1"/>
    <property type="molecule type" value="Genomic_DNA"/>
</dbReference>
<evidence type="ECO:0000313" key="3">
    <source>
        <dbReference type="Proteomes" id="UP000178602"/>
    </source>
</evidence>
<dbReference type="Proteomes" id="UP000178602">
    <property type="component" value="Unassembled WGS sequence"/>
</dbReference>
<accession>A0A1F4T9G0</accession>